<dbReference type="Proteomes" id="UP000020766">
    <property type="component" value="Unassembled WGS sequence"/>
</dbReference>
<dbReference type="EMBL" id="JBOK01000005">
    <property type="protein sequence ID" value="EXU80787.1"/>
    <property type="molecule type" value="Genomic_DNA"/>
</dbReference>
<evidence type="ECO:0000313" key="3">
    <source>
        <dbReference type="Proteomes" id="UP000020766"/>
    </source>
</evidence>
<keyword evidence="3" id="KW-1185">Reference proteome</keyword>
<accession>A0A014QCA7</accession>
<comment type="caution">
    <text evidence="2">The sequence shown here is derived from an EMBL/GenBank/DDBJ whole genome shotgun (WGS) entry which is preliminary data.</text>
</comment>
<protein>
    <submittedName>
        <fullName evidence="2">Uncharacterized protein</fullName>
    </submittedName>
</protein>
<feature type="region of interest" description="Disordered" evidence="1">
    <location>
        <begin position="27"/>
        <end position="51"/>
    </location>
</feature>
<gene>
    <name evidence="2" type="ORF">AX13_14200</name>
</gene>
<reference evidence="2 3" key="1">
    <citation type="submission" date="2014-01" db="EMBL/GenBank/DDBJ databases">
        <title>Interspecies Systems Biology Uncovers Metabolites Affecting C. elegans Gene Expression and Life History Traits.</title>
        <authorList>
            <person name="Watson E."/>
            <person name="Macneil L.T."/>
            <person name="Ritter A.D."/>
            <person name="Yilmaz L.S."/>
            <person name="Rosebrock A.P."/>
            <person name="Caudy A.A."/>
            <person name="Walhout A.J."/>
        </authorList>
    </citation>
    <scope>NUCLEOTIDE SEQUENCE [LARGE SCALE GENOMIC DNA]</scope>
    <source>
        <strain evidence="2 3">DA1877</strain>
    </source>
</reference>
<evidence type="ECO:0000256" key="1">
    <source>
        <dbReference type="SAM" id="MobiDB-lite"/>
    </source>
</evidence>
<organism evidence="2 3">
    <name type="scientific">Comamonas aquatica DA1877</name>
    <dbReference type="NCBI Taxonomy" id="1457173"/>
    <lineage>
        <taxon>Bacteria</taxon>
        <taxon>Pseudomonadati</taxon>
        <taxon>Pseudomonadota</taxon>
        <taxon>Betaproteobacteria</taxon>
        <taxon>Burkholderiales</taxon>
        <taxon>Comamonadaceae</taxon>
        <taxon>Comamonas</taxon>
    </lineage>
</organism>
<sequence>MQVLFIILAILALLLWWVRSRGPRQPAPQRAQPLPAAAVAMEPEPPPPPDSDVKFRMRGERGMGGPIYGDVLCSDGVYLPYVWESDFHTSFDGRWIRTGSYGDSTPRLLDRKNRCSWLMSVAEASLVDDLHWRLPRWNGESQGGNGVAAEGRHVLSDGIFEAWLAKHVSGKAQALVGVCDLWIPADCVPVQAQAIPPAIAQQDNAVVQVAVQRHWPISLRVLDDPLEPLLHPQWQLQINGEPQQWTIDSQSPFVWRPDGQAFASYGYPVTDSAHKPKMRLGVWSLALGRQQWSYWMPEDRKPWTVNLHLPQEAAGYPALSWEGEELLQCVEMDTPQLERLHDGRSIACVVGDAVQGRVQHRPDGRPLVKPLPVRLFRWRRDLHNPLHWEAQSLPVAGQSLSWSLVHEAKDEPGATPAYAVQWGEHQLPGLWELEHLVVDGQWALLCPWGPSPLQGAKPVPWVWDGKQLNAIEMHWPVLRMRPHLQRGRAQLLVLVGCGPDNSNHASSGLWRWPLQVADEVNLAKPGWTPAYEWREVGVNAQGVWKLLPRWREVRQIQHPCADGDYVWRLPASHDAAWWWGGLTNHMNNEWAPEAARCEGVLVTQSGAVLCGVGPSVCPHYAGDGWLVLEWLARGQHNEPHHWKLHWLRPHKHEVWTLELRAFTPMVQGWDAQQGVQWMDEGLPVAEAATQESAAPVPEIQYNVIAPMRWESAQLDVLKQSAAGLWIRKQDAVYADAIVLRDDWPWVRAPAAVRTA</sequence>
<dbReference type="PATRIC" id="fig|1457173.3.peg.1125"/>
<evidence type="ECO:0000313" key="2">
    <source>
        <dbReference type="EMBL" id="EXU80787.1"/>
    </source>
</evidence>
<dbReference type="AlphaFoldDB" id="A0A014QCA7"/>
<name>A0A014QCA7_9BURK</name>
<feature type="compositionally biased region" description="Low complexity" evidence="1">
    <location>
        <begin position="27"/>
        <end position="42"/>
    </location>
</feature>
<proteinExistence type="predicted"/>